<evidence type="ECO:0000313" key="3">
    <source>
        <dbReference type="EMBL" id="GAI73623.1"/>
    </source>
</evidence>
<keyword evidence="1" id="KW-1133">Transmembrane helix</keyword>
<reference evidence="3" key="1">
    <citation type="journal article" date="2014" name="Front. Microbiol.">
        <title>High frequency of phylogenetically diverse reductive dehalogenase-homologous genes in deep subseafloor sedimentary metagenomes.</title>
        <authorList>
            <person name="Kawai M."/>
            <person name="Futagami T."/>
            <person name="Toyoda A."/>
            <person name="Takaki Y."/>
            <person name="Nishi S."/>
            <person name="Hori S."/>
            <person name="Arai W."/>
            <person name="Tsubouchi T."/>
            <person name="Morono Y."/>
            <person name="Uchiyama I."/>
            <person name="Ito T."/>
            <person name="Fujiyama A."/>
            <person name="Inagaki F."/>
            <person name="Takami H."/>
        </authorList>
    </citation>
    <scope>NUCLEOTIDE SEQUENCE</scope>
    <source>
        <strain evidence="3">Expedition CK06-06</strain>
    </source>
</reference>
<evidence type="ECO:0000259" key="2">
    <source>
        <dbReference type="Pfam" id="PF10102"/>
    </source>
</evidence>
<feature type="domain" description="DUF2341" evidence="2">
    <location>
        <begin position="83"/>
        <end position="153"/>
    </location>
</feature>
<dbReference type="EMBL" id="BARW01010155">
    <property type="protein sequence ID" value="GAI73623.1"/>
    <property type="molecule type" value="Genomic_DNA"/>
</dbReference>
<comment type="caution">
    <text evidence="3">The sequence shown here is derived from an EMBL/GenBank/DDBJ whole genome shotgun (WGS) entry which is preliminary data.</text>
</comment>
<sequence>MAKNNKILWIIGIILLVIYLTQPPEKEVMKKKASISDFSKCKAVTISNAGSTLTNYPAYIRILYDNDMQPTFTDLMFMDNPTCGEDGTELAYEIDNYAGGDYAGIWVRIPSLLTPSTTISMYYGNLDPISRENPTGVWDSSYKMVHHFAETSGNYYLD</sequence>
<keyword evidence="1" id="KW-0812">Transmembrane</keyword>
<name>X1QZD3_9ZZZZ</name>
<keyword evidence="1" id="KW-0472">Membrane</keyword>
<dbReference type="AlphaFoldDB" id="X1QZD3"/>
<organism evidence="3">
    <name type="scientific">marine sediment metagenome</name>
    <dbReference type="NCBI Taxonomy" id="412755"/>
    <lineage>
        <taxon>unclassified sequences</taxon>
        <taxon>metagenomes</taxon>
        <taxon>ecological metagenomes</taxon>
    </lineage>
</organism>
<evidence type="ECO:0000256" key="1">
    <source>
        <dbReference type="SAM" id="Phobius"/>
    </source>
</evidence>
<protein>
    <recommendedName>
        <fullName evidence="2">DUF2341 domain-containing protein</fullName>
    </recommendedName>
</protein>
<gene>
    <name evidence="3" type="ORF">S12H4_20128</name>
</gene>
<dbReference type="Pfam" id="PF10102">
    <property type="entry name" value="DUF2341"/>
    <property type="match status" value="1"/>
</dbReference>
<accession>X1QZD3</accession>
<dbReference type="InterPro" id="IPR018765">
    <property type="entry name" value="DUF2341"/>
</dbReference>
<proteinExistence type="predicted"/>
<feature type="transmembrane region" description="Helical" evidence="1">
    <location>
        <begin position="6"/>
        <end position="22"/>
    </location>
</feature>